<accession>A0ABN8R6Z5</accession>
<dbReference type="Proteomes" id="UP001159405">
    <property type="component" value="Unassembled WGS sequence"/>
</dbReference>
<protein>
    <recommendedName>
        <fullName evidence="3">Major facilitator superfamily (MFS) profile domain-containing protein</fullName>
    </recommendedName>
</protein>
<feature type="transmembrane region" description="Helical" evidence="2">
    <location>
        <begin position="102"/>
        <end position="123"/>
    </location>
</feature>
<evidence type="ECO:0000313" key="5">
    <source>
        <dbReference type="Proteomes" id="UP001159405"/>
    </source>
</evidence>
<sequence length="556" mass="60405">MFSGEGCSVRKRPKQQDDCWSYVICFCATLSQALIMGIALGTFGVLLPVIMQQFNSGRGQTGDLFYLIVIFAHSSAWIGALAVGLSYFAAPAVGRMSDCSSCRVMTICGSLLCALSLFATSFAKSISHVFFSYGLLFGLGAACVRTCTFLVAAKHFNRRRSMATGLVSSGTGLGIFVFGPIAQELLGVLGLQNTYLVLAGFALFVCVLAVSFSSTTEDTEEKCDKHLDEHVQKDQEAYSEKKLKTCFQRWKIFDCSPWRTPTFAVVTIGYAAIALGDYVPLIHLVKHCRELGIGGDSAARLIMFFGIASFSARLLIGRLGDCKCVSSLHLIQVGSLGVAITILLLPLARAYSAFVVFSIVDGFLDGLIGSQINLVLLTTVSPQVRATAFGYANCLVSLTLMIGPSVAGILADKSNSYIPAFYLAGSEVLLGSCITFLLCFSKLEPKQRTDITEQQNDDETIQQRMCKTQLRTGSKQSFLPGNGIISFINSDNTQHLYLHSATKKLLARSYLTWENSRQFVTPPLVSPLNDVWESKAKQSKVNSKVNLSHGFKCLDA</sequence>
<dbReference type="PANTHER" id="PTHR11360:SF251">
    <property type="entry name" value="MAJOR FACILITATOR SUPERFAMILY (MFS) PROFILE DOMAIN-CONTAINING PROTEIN"/>
    <property type="match status" value="1"/>
</dbReference>
<proteinExistence type="predicted"/>
<feature type="domain" description="Major facilitator superfamily (MFS) profile" evidence="3">
    <location>
        <begin position="25"/>
        <end position="443"/>
    </location>
</feature>
<feature type="transmembrane region" description="Helical" evidence="2">
    <location>
        <begin position="163"/>
        <end position="182"/>
    </location>
</feature>
<dbReference type="PANTHER" id="PTHR11360">
    <property type="entry name" value="MONOCARBOXYLATE TRANSPORTER"/>
    <property type="match status" value="1"/>
</dbReference>
<organism evidence="4 5">
    <name type="scientific">Porites lobata</name>
    <dbReference type="NCBI Taxonomy" id="104759"/>
    <lineage>
        <taxon>Eukaryota</taxon>
        <taxon>Metazoa</taxon>
        <taxon>Cnidaria</taxon>
        <taxon>Anthozoa</taxon>
        <taxon>Hexacorallia</taxon>
        <taxon>Scleractinia</taxon>
        <taxon>Fungiina</taxon>
        <taxon>Poritidae</taxon>
        <taxon>Porites</taxon>
    </lineage>
</organism>
<feature type="transmembrane region" description="Helical" evidence="2">
    <location>
        <begin position="20"/>
        <end position="44"/>
    </location>
</feature>
<name>A0ABN8R6Z5_9CNID</name>
<reference evidence="4 5" key="1">
    <citation type="submission" date="2022-05" db="EMBL/GenBank/DDBJ databases">
        <authorList>
            <consortium name="Genoscope - CEA"/>
            <person name="William W."/>
        </authorList>
    </citation>
    <scope>NUCLEOTIDE SEQUENCE [LARGE SCALE GENOMIC DNA]</scope>
</reference>
<evidence type="ECO:0000313" key="4">
    <source>
        <dbReference type="EMBL" id="CAH3175173.1"/>
    </source>
</evidence>
<keyword evidence="2" id="KW-1133">Transmembrane helix</keyword>
<feature type="transmembrane region" description="Helical" evidence="2">
    <location>
        <begin position="328"/>
        <end position="348"/>
    </location>
</feature>
<feature type="transmembrane region" description="Helical" evidence="2">
    <location>
        <begin position="194"/>
        <end position="212"/>
    </location>
</feature>
<feature type="transmembrane region" description="Helical" evidence="2">
    <location>
        <begin position="354"/>
        <end position="376"/>
    </location>
</feature>
<dbReference type="Pfam" id="PF07690">
    <property type="entry name" value="MFS_1"/>
    <property type="match status" value="1"/>
</dbReference>
<comment type="subcellular location">
    <subcellularLocation>
        <location evidence="1">Membrane</location>
        <topology evidence="1">Multi-pass membrane protein</topology>
    </subcellularLocation>
</comment>
<comment type="caution">
    <text evidence="4">The sequence shown here is derived from an EMBL/GenBank/DDBJ whole genome shotgun (WGS) entry which is preliminary data.</text>
</comment>
<dbReference type="EMBL" id="CALNXK010000197">
    <property type="protein sequence ID" value="CAH3175173.1"/>
    <property type="molecule type" value="Genomic_DNA"/>
</dbReference>
<dbReference type="InterPro" id="IPR050327">
    <property type="entry name" value="Proton-linked_MCT"/>
</dbReference>
<gene>
    <name evidence="4" type="ORF">PLOB_00015732</name>
</gene>
<dbReference type="SUPFAM" id="SSF103473">
    <property type="entry name" value="MFS general substrate transporter"/>
    <property type="match status" value="1"/>
</dbReference>
<feature type="transmembrane region" description="Helical" evidence="2">
    <location>
        <begin position="388"/>
        <end position="411"/>
    </location>
</feature>
<feature type="transmembrane region" description="Helical" evidence="2">
    <location>
        <begin position="297"/>
        <end position="316"/>
    </location>
</feature>
<feature type="transmembrane region" description="Helical" evidence="2">
    <location>
        <begin position="129"/>
        <end position="151"/>
    </location>
</feature>
<dbReference type="PROSITE" id="PS50850">
    <property type="entry name" value="MFS"/>
    <property type="match status" value="1"/>
</dbReference>
<evidence type="ECO:0000259" key="3">
    <source>
        <dbReference type="PROSITE" id="PS50850"/>
    </source>
</evidence>
<dbReference type="Gene3D" id="1.20.1250.20">
    <property type="entry name" value="MFS general substrate transporter like domains"/>
    <property type="match status" value="1"/>
</dbReference>
<keyword evidence="2" id="KW-0812">Transmembrane</keyword>
<dbReference type="CDD" id="cd17352">
    <property type="entry name" value="MFS_MCT_SLC16"/>
    <property type="match status" value="1"/>
</dbReference>
<dbReference type="InterPro" id="IPR020846">
    <property type="entry name" value="MFS_dom"/>
</dbReference>
<dbReference type="InterPro" id="IPR011701">
    <property type="entry name" value="MFS"/>
</dbReference>
<evidence type="ECO:0000256" key="2">
    <source>
        <dbReference type="SAM" id="Phobius"/>
    </source>
</evidence>
<feature type="transmembrane region" description="Helical" evidence="2">
    <location>
        <begin position="417"/>
        <end position="440"/>
    </location>
</feature>
<keyword evidence="5" id="KW-1185">Reference proteome</keyword>
<dbReference type="InterPro" id="IPR036259">
    <property type="entry name" value="MFS_trans_sf"/>
</dbReference>
<evidence type="ECO:0000256" key="1">
    <source>
        <dbReference type="ARBA" id="ARBA00004141"/>
    </source>
</evidence>
<keyword evidence="2" id="KW-0472">Membrane</keyword>
<feature type="transmembrane region" description="Helical" evidence="2">
    <location>
        <begin position="263"/>
        <end position="285"/>
    </location>
</feature>
<feature type="transmembrane region" description="Helical" evidence="2">
    <location>
        <begin position="64"/>
        <end position="90"/>
    </location>
</feature>